<dbReference type="InterPro" id="IPR019614">
    <property type="entry name" value="SAM-dep_methyl-trfase"/>
</dbReference>
<accession>A0A1X7N845</accession>
<dbReference type="Proteomes" id="UP000193435">
    <property type="component" value="Unassembled WGS sequence"/>
</dbReference>
<keyword evidence="7" id="KW-1185">Reference proteome</keyword>
<dbReference type="AlphaFoldDB" id="A0A1X7N845"/>
<dbReference type="STRING" id="1073423.SAMN04488700_1471"/>
<dbReference type="Gene3D" id="2.30.130.10">
    <property type="entry name" value="PUA domain"/>
    <property type="match status" value="1"/>
</dbReference>
<dbReference type="Gene3D" id="3.30.750.80">
    <property type="entry name" value="RNA methyltransferase domain (HRMD) like"/>
    <property type="match status" value="1"/>
</dbReference>
<evidence type="ECO:0000256" key="1">
    <source>
        <dbReference type="ARBA" id="ARBA00022603"/>
    </source>
</evidence>
<dbReference type="InterPro" id="IPR029063">
    <property type="entry name" value="SAM-dependent_MTases_sf"/>
</dbReference>
<keyword evidence="1 6" id="KW-0489">Methyltransferase</keyword>
<evidence type="ECO:0000313" key="7">
    <source>
        <dbReference type="Proteomes" id="UP000193435"/>
    </source>
</evidence>
<dbReference type="SUPFAM" id="SSF53335">
    <property type="entry name" value="S-adenosyl-L-methionine-dependent methyltransferases"/>
    <property type="match status" value="1"/>
</dbReference>
<dbReference type="PANTHER" id="PTHR43042:SF3">
    <property type="entry name" value="RIBOSOMAL RNA LARGE SUBUNIT METHYLTRANSFERASE YWBD-RELATED"/>
    <property type="match status" value="1"/>
</dbReference>
<dbReference type="PANTHER" id="PTHR43042">
    <property type="entry name" value="SAM-DEPENDENT METHYLTRANSFERASE"/>
    <property type="match status" value="1"/>
</dbReference>
<reference evidence="6 7" key="1">
    <citation type="submission" date="2017-04" db="EMBL/GenBank/DDBJ databases">
        <authorList>
            <person name="Afonso C.L."/>
            <person name="Miller P.J."/>
            <person name="Scott M.A."/>
            <person name="Spackman E."/>
            <person name="Goraichik I."/>
            <person name="Dimitrov K.M."/>
            <person name="Suarez D.L."/>
            <person name="Swayne D.E."/>
        </authorList>
    </citation>
    <scope>NUCLEOTIDE SEQUENCE [LARGE SCALE GENOMIC DNA]</scope>
    <source>
        <strain evidence="6 7">LMG26642</strain>
    </source>
</reference>
<dbReference type="GO" id="GO:0008168">
    <property type="term" value="F:methyltransferase activity"/>
    <property type="evidence" value="ECO:0007669"/>
    <property type="project" value="UniProtKB-KW"/>
</dbReference>
<dbReference type="Pfam" id="PF10672">
    <property type="entry name" value="Methyltrans_SAM"/>
    <property type="match status" value="1"/>
</dbReference>
<dbReference type="GO" id="GO:0003723">
    <property type="term" value="F:RNA binding"/>
    <property type="evidence" value="ECO:0007669"/>
    <property type="project" value="InterPro"/>
</dbReference>
<evidence type="ECO:0000259" key="4">
    <source>
        <dbReference type="Pfam" id="PF10672"/>
    </source>
</evidence>
<dbReference type="InterPro" id="IPR036974">
    <property type="entry name" value="PUA_sf"/>
</dbReference>
<evidence type="ECO:0000256" key="3">
    <source>
        <dbReference type="ARBA" id="ARBA00022691"/>
    </source>
</evidence>
<dbReference type="RefSeq" id="WP_085559624.1">
    <property type="nucleotide sequence ID" value="NZ_FOAH01000004.1"/>
</dbReference>
<sequence length="392" mass="44994">MEKFMLKRRATERARKGYPILVLEDFVKEPKLPEGTMIQCIDEHKKFVAIAYLAKQNKGDGWILTINQTEMINQNFYKKLLKEALDQRSIFKLNEQTTAYRVFNGEGDGLGGLTIDFYDDYYVFSWYSKGIYAHRELILKAFKEVVSDSKGIYEKIRFETNKKSETDLIFGKAAPEPLIILENGINYATYLDDGLMTGIFLDQRDVRQRLLEKYAMGKTVLNTFSYTGAFSIAAALGGAIETTSVDLAKRSLPKTVEQFELNNLNVDDQVIRVMDVFDYFKYAIRHRLAFDVVVVDPPSFARSKKRTFSAAKDYASLLEEVIQLTKSNGIIVASTNAANVTIEKFKSFIEEAFKNQNKSYIIEETFTLPDDFKVNPEFTQGDYLKVFIIRKK</sequence>
<dbReference type="GO" id="GO:0032259">
    <property type="term" value="P:methylation"/>
    <property type="evidence" value="ECO:0007669"/>
    <property type="project" value="UniProtKB-KW"/>
</dbReference>
<keyword evidence="3" id="KW-0949">S-adenosyl-L-methionine</keyword>
<evidence type="ECO:0000313" key="6">
    <source>
        <dbReference type="EMBL" id="SMH32988.1"/>
    </source>
</evidence>
<evidence type="ECO:0000259" key="5">
    <source>
        <dbReference type="Pfam" id="PF17785"/>
    </source>
</evidence>
<feature type="domain" description="S-adenosylmethionine-dependent methyltransferase" evidence="4">
    <location>
        <begin position="176"/>
        <end position="367"/>
    </location>
</feature>
<dbReference type="CDD" id="cd02440">
    <property type="entry name" value="AdoMet_MTases"/>
    <property type="match status" value="1"/>
</dbReference>
<proteinExistence type="predicted"/>
<evidence type="ECO:0000256" key="2">
    <source>
        <dbReference type="ARBA" id="ARBA00022679"/>
    </source>
</evidence>
<dbReference type="SUPFAM" id="SSF88697">
    <property type="entry name" value="PUA domain-like"/>
    <property type="match status" value="1"/>
</dbReference>
<dbReference type="InterPro" id="IPR015947">
    <property type="entry name" value="PUA-like_sf"/>
</dbReference>
<feature type="domain" description="RlmI-like PUA" evidence="5">
    <location>
        <begin position="5"/>
        <end position="65"/>
    </location>
</feature>
<protein>
    <submittedName>
        <fullName evidence="6">23S rRNA (Cytosine1962-C5)-methyltransferase</fullName>
    </submittedName>
</protein>
<gene>
    <name evidence="6" type="ORF">SAMN04488700_1471</name>
</gene>
<dbReference type="Gene3D" id="3.40.50.150">
    <property type="entry name" value="Vaccinia Virus protein VP39"/>
    <property type="match status" value="1"/>
</dbReference>
<dbReference type="InterPro" id="IPR041532">
    <property type="entry name" value="RlmI-like_PUA"/>
</dbReference>
<dbReference type="EMBL" id="FXBJ01000002">
    <property type="protein sequence ID" value="SMH32988.1"/>
    <property type="molecule type" value="Genomic_DNA"/>
</dbReference>
<dbReference type="OrthoDB" id="9805492at2"/>
<keyword evidence="2 6" id="KW-0808">Transferase</keyword>
<organism evidence="6 7">
    <name type="scientific">Carnobacterium iners</name>
    <dbReference type="NCBI Taxonomy" id="1073423"/>
    <lineage>
        <taxon>Bacteria</taxon>
        <taxon>Bacillati</taxon>
        <taxon>Bacillota</taxon>
        <taxon>Bacilli</taxon>
        <taxon>Lactobacillales</taxon>
        <taxon>Carnobacteriaceae</taxon>
        <taxon>Carnobacterium</taxon>
    </lineage>
</organism>
<name>A0A1X7N845_9LACT</name>
<dbReference type="CDD" id="cd11572">
    <property type="entry name" value="RlmI_M_like"/>
    <property type="match status" value="1"/>
</dbReference>
<dbReference type="Pfam" id="PF17785">
    <property type="entry name" value="PUA_3"/>
    <property type="match status" value="1"/>
</dbReference>